<gene>
    <name evidence="5" type="ORF">TW72_12350</name>
</gene>
<evidence type="ECO:0000256" key="2">
    <source>
        <dbReference type="ARBA" id="ARBA00012528"/>
    </source>
</evidence>
<dbReference type="Pfam" id="PF00990">
    <property type="entry name" value="GGDEF"/>
    <property type="match status" value="1"/>
</dbReference>
<dbReference type="GO" id="GO:0005886">
    <property type="term" value="C:plasma membrane"/>
    <property type="evidence" value="ECO:0007669"/>
    <property type="project" value="TreeGrafter"/>
</dbReference>
<organism evidence="5 6">
    <name type="scientific">Pseudoalteromonas ruthenica</name>
    <dbReference type="NCBI Taxonomy" id="151081"/>
    <lineage>
        <taxon>Bacteria</taxon>
        <taxon>Pseudomonadati</taxon>
        <taxon>Pseudomonadota</taxon>
        <taxon>Gammaproteobacteria</taxon>
        <taxon>Alteromonadales</taxon>
        <taxon>Pseudoalteromonadaceae</taxon>
        <taxon>Pseudoalteromonas</taxon>
    </lineage>
</organism>
<dbReference type="EC" id="2.7.7.65" evidence="2"/>
<evidence type="ECO:0000259" key="4">
    <source>
        <dbReference type="PROSITE" id="PS50887"/>
    </source>
</evidence>
<dbReference type="RefSeq" id="WP_045979644.1">
    <property type="nucleotide sequence ID" value="NZ_JXXY01000010.1"/>
</dbReference>
<dbReference type="Proteomes" id="UP000033664">
    <property type="component" value="Unassembled WGS sequence"/>
</dbReference>
<proteinExistence type="predicted"/>
<dbReference type="GO" id="GO:0052621">
    <property type="term" value="F:diguanylate cyclase activity"/>
    <property type="evidence" value="ECO:0007669"/>
    <property type="project" value="UniProtKB-EC"/>
</dbReference>
<dbReference type="GeneID" id="58229283"/>
<protein>
    <recommendedName>
        <fullName evidence="2">diguanylate cyclase</fullName>
        <ecNumber evidence="2">2.7.7.65</ecNumber>
    </recommendedName>
</protein>
<evidence type="ECO:0000256" key="3">
    <source>
        <dbReference type="ARBA" id="ARBA00034247"/>
    </source>
</evidence>
<evidence type="ECO:0000313" key="6">
    <source>
        <dbReference type="Proteomes" id="UP000033664"/>
    </source>
</evidence>
<dbReference type="AlphaFoldDB" id="A0A0F4PNC1"/>
<dbReference type="InterPro" id="IPR043128">
    <property type="entry name" value="Rev_trsase/Diguanyl_cyclase"/>
</dbReference>
<dbReference type="PATRIC" id="fig|151081.8.peg.2301"/>
<dbReference type="InterPro" id="IPR000160">
    <property type="entry name" value="GGDEF_dom"/>
</dbReference>
<evidence type="ECO:0000256" key="1">
    <source>
        <dbReference type="ARBA" id="ARBA00001946"/>
    </source>
</evidence>
<evidence type="ECO:0000313" key="5">
    <source>
        <dbReference type="EMBL" id="KJY98520.1"/>
    </source>
</evidence>
<dbReference type="FunFam" id="3.30.70.270:FF:000001">
    <property type="entry name" value="Diguanylate cyclase domain protein"/>
    <property type="match status" value="1"/>
</dbReference>
<dbReference type="CDD" id="cd01949">
    <property type="entry name" value="GGDEF"/>
    <property type="match status" value="1"/>
</dbReference>
<comment type="caution">
    <text evidence="5">The sequence shown here is derived from an EMBL/GenBank/DDBJ whole genome shotgun (WGS) entry which is preliminary data.</text>
</comment>
<dbReference type="SMART" id="SM00267">
    <property type="entry name" value="GGDEF"/>
    <property type="match status" value="1"/>
</dbReference>
<dbReference type="InterPro" id="IPR050469">
    <property type="entry name" value="Diguanylate_Cyclase"/>
</dbReference>
<dbReference type="OrthoDB" id="9803824at2"/>
<comment type="cofactor">
    <cofactor evidence="1">
        <name>Mg(2+)</name>
        <dbReference type="ChEBI" id="CHEBI:18420"/>
    </cofactor>
</comment>
<keyword evidence="6" id="KW-1185">Reference proteome</keyword>
<dbReference type="GO" id="GO:0043709">
    <property type="term" value="P:cell adhesion involved in single-species biofilm formation"/>
    <property type="evidence" value="ECO:0007669"/>
    <property type="project" value="TreeGrafter"/>
</dbReference>
<dbReference type="GO" id="GO:1902201">
    <property type="term" value="P:negative regulation of bacterial-type flagellum-dependent cell motility"/>
    <property type="evidence" value="ECO:0007669"/>
    <property type="project" value="TreeGrafter"/>
</dbReference>
<dbReference type="eggNOG" id="COG2199">
    <property type="taxonomic scope" value="Bacteria"/>
</dbReference>
<accession>A0A0F4PNC1</accession>
<dbReference type="PANTHER" id="PTHR45138">
    <property type="entry name" value="REGULATORY COMPONENTS OF SENSORY TRANSDUCTION SYSTEM"/>
    <property type="match status" value="1"/>
</dbReference>
<comment type="catalytic activity">
    <reaction evidence="3">
        <text>2 GTP = 3',3'-c-di-GMP + 2 diphosphate</text>
        <dbReference type="Rhea" id="RHEA:24898"/>
        <dbReference type="ChEBI" id="CHEBI:33019"/>
        <dbReference type="ChEBI" id="CHEBI:37565"/>
        <dbReference type="ChEBI" id="CHEBI:58805"/>
        <dbReference type="EC" id="2.7.7.65"/>
    </reaction>
</comment>
<name>A0A0F4PNC1_9GAMM</name>
<dbReference type="PANTHER" id="PTHR45138:SF9">
    <property type="entry name" value="DIGUANYLATE CYCLASE DGCM-RELATED"/>
    <property type="match status" value="1"/>
</dbReference>
<dbReference type="NCBIfam" id="TIGR00254">
    <property type="entry name" value="GGDEF"/>
    <property type="match status" value="1"/>
</dbReference>
<dbReference type="Gene3D" id="3.30.70.270">
    <property type="match status" value="1"/>
</dbReference>
<dbReference type="PROSITE" id="PS50887">
    <property type="entry name" value="GGDEF"/>
    <property type="match status" value="1"/>
</dbReference>
<dbReference type="EMBL" id="JXXZ01000010">
    <property type="protein sequence ID" value="KJY98520.1"/>
    <property type="molecule type" value="Genomic_DNA"/>
</dbReference>
<sequence length="329" mass="37502">MQSNSCGHQWIIRLTQQQSERALDAALIDILSQVFADNNFALYMNKQFTSQGHIRCNYSGGSAAILDDEQAQQLVAKIDAERMRISGSQGQYVYFPIYHLGAVIGFVQSSSDFALTHDSPFVITNILNIYANQLYLLYRSRLDPLTELLNRQTFDSQVMDIINGDGFAERRDNELERQWYLAMFDIDHFKRVNDTYGHVIGDEVIILVARILKQSFRSEDYVFRYGGEEFAVLLLCDNKDQAMQVLERLRATVADFTFPQVKRLTISTGFCAFDNTSMVPELVHKADLALYNAKNNGRNQVVDFHSLNIPDNTKGAGDDDLDDDMLELF</sequence>
<feature type="domain" description="GGDEF" evidence="4">
    <location>
        <begin position="177"/>
        <end position="306"/>
    </location>
</feature>
<dbReference type="SUPFAM" id="SSF55073">
    <property type="entry name" value="Nucleotide cyclase"/>
    <property type="match status" value="1"/>
</dbReference>
<reference evidence="5 6" key="1">
    <citation type="journal article" date="2015" name="BMC Genomics">
        <title>Genome mining reveals unlocked bioactive potential of marine Gram-negative bacteria.</title>
        <authorList>
            <person name="Machado H."/>
            <person name="Sonnenschein E.C."/>
            <person name="Melchiorsen J."/>
            <person name="Gram L."/>
        </authorList>
    </citation>
    <scope>NUCLEOTIDE SEQUENCE [LARGE SCALE GENOMIC DNA]</scope>
    <source>
        <strain evidence="5 6">S3137</strain>
    </source>
</reference>
<dbReference type="InterPro" id="IPR029787">
    <property type="entry name" value="Nucleotide_cyclase"/>
</dbReference>